<dbReference type="InterPro" id="IPR001247">
    <property type="entry name" value="ExoRNase_PH_dom1"/>
</dbReference>
<feature type="binding site" evidence="9">
    <location>
        <position position="491"/>
    </location>
    <ligand>
        <name>Mg(2+)</name>
        <dbReference type="ChEBI" id="CHEBI:18420"/>
    </ligand>
</feature>
<dbReference type="GO" id="GO:0006396">
    <property type="term" value="P:RNA processing"/>
    <property type="evidence" value="ECO:0007669"/>
    <property type="project" value="InterPro"/>
</dbReference>
<dbReference type="FunFam" id="2.40.50.140:FF:000023">
    <property type="entry name" value="Polyribonucleotide nucleotidyltransferase"/>
    <property type="match status" value="1"/>
</dbReference>
<feature type="region of interest" description="Disordered" evidence="10">
    <location>
        <begin position="690"/>
        <end position="709"/>
    </location>
</feature>
<dbReference type="Pfam" id="PF03725">
    <property type="entry name" value="RNase_PH_C"/>
    <property type="match status" value="1"/>
</dbReference>
<dbReference type="CDD" id="cd11364">
    <property type="entry name" value="RNase_PH_PNPase_2"/>
    <property type="match status" value="1"/>
</dbReference>
<evidence type="ECO:0000313" key="13">
    <source>
        <dbReference type="Proteomes" id="UP000071641"/>
    </source>
</evidence>
<dbReference type="SUPFAM" id="SSF54211">
    <property type="entry name" value="Ribosomal protein S5 domain 2-like"/>
    <property type="match status" value="2"/>
</dbReference>
<keyword evidence="3 9" id="KW-0963">Cytoplasm</keyword>
<feature type="domain" description="S1 motif" evidence="11">
    <location>
        <begin position="621"/>
        <end position="689"/>
    </location>
</feature>
<comment type="subunit">
    <text evidence="9">Component of the RNA degradosome, which is a multiprotein complex involved in RNA processing and mRNA degradation.</text>
</comment>
<dbReference type="PROSITE" id="PS50126">
    <property type="entry name" value="S1"/>
    <property type="match status" value="1"/>
</dbReference>
<dbReference type="EC" id="2.7.7.8" evidence="9"/>
<dbReference type="Proteomes" id="UP000071641">
    <property type="component" value="Unassembled WGS sequence"/>
</dbReference>
<dbReference type="GO" id="GO:0004654">
    <property type="term" value="F:polyribonucleotide nucleotidyltransferase activity"/>
    <property type="evidence" value="ECO:0007669"/>
    <property type="project" value="UniProtKB-UniRule"/>
</dbReference>
<dbReference type="InterPro" id="IPR020568">
    <property type="entry name" value="Ribosomal_Su5_D2-typ_SF"/>
</dbReference>
<evidence type="ECO:0000259" key="11">
    <source>
        <dbReference type="PROSITE" id="PS50126"/>
    </source>
</evidence>
<gene>
    <name evidence="9 12" type="primary">pnp</name>
    <name evidence="12" type="ORF">GCE9029_04639</name>
</gene>
<dbReference type="SMART" id="SM00322">
    <property type="entry name" value="KH"/>
    <property type="match status" value="1"/>
</dbReference>
<dbReference type="InterPro" id="IPR015848">
    <property type="entry name" value="PNPase_PH_RNA-bd_bac/org-type"/>
</dbReference>
<dbReference type="InterPro" id="IPR036345">
    <property type="entry name" value="ExoRNase_PH_dom2_sf"/>
</dbReference>
<dbReference type="STRING" id="1796497.GCE9029_04639"/>
<protein>
    <recommendedName>
        <fullName evidence="9">Polyribonucleotide nucleotidyltransferase</fullName>
        <ecNumber evidence="9">2.7.7.8</ecNumber>
    </recommendedName>
    <alternativeName>
        <fullName evidence="9">Polynucleotide phosphorylase</fullName>
        <shortName evidence="9">PNPase</shortName>
    </alternativeName>
</protein>
<dbReference type="Pfam" id="PF01138">
    <property type="entry name" value="RNase_PH"/>
    <property type="match status" value="2"/>
</dbReference>
<sequence length="709" mass="77025">MNPIVKTFQYGNHTVTLETGVMARQATAAVMVSMDDTSVFVSVVGKKEAVEGQDFFPLTVNYQERTYAAGKIPGGFFKREGRPSEGETLTARLIDRPIRPLFPDNFKNEVQVIATVVSVNPNVSPDIVTMIGTSAALAISGIPFNGPIGAARVGFINDELVLNPSNTELESSRLDLVVAGTEGAVLMVESEADRLSEEQMLQAVVFGHDQQQVVIQAINEFAAEVATPAWDWTAPEVNTELKARVAELAEAQFTEAYQITEKMARYDRVGEIKSSVKEQLLEQDETLDAREIQGMLYSLEKNVVRSRIIAGEPRIDGREKDMVRALDVRTGVLPRTHGSSLFTRGETQALVTATLGTQRDAQIIDSITGETTDNFLFHYNFPPYCVGETGFVGSPKRREIGHGKLAKRGIQSVMPSQEEFPYTVRVVSEITESNGSSSMASVCGSSLALMDAGVPIKKSVAGIAMGLVKEGEDFVVLSDILGDEDHLGDMDFKVAGTDDGVTALQMDIKIEGITKEIMQIALNQAKGARLHILSVMDQAISSARDDISEFAPRIHTIKINPEKIKDVIGKGGAVIRALTEETETTIEIEDDGTVKIAATDGEKAKAAIARIEALTAEVEVGRIYTGKVTRIVDFGCFVSVIGTKEGLVHISQVADKRIEKVSDYVEMGQEVQVKVLEIDRQGRIRLSMKEAVEQAPEASETDAQPEADA</sequence>
<dbReference type="FunFam" id="3.30.230.70:FF:000001">
    <property type="entry name" value="Polyribonucleotide nucleotidyltransferase"/>
    <property type="match status" value="1"/>
</dbReference>
<dbReference type="CDD" id="cd02393">
    <property type="entry name" value="KH-I_PNPase"/>
    <property type="match status" value="1"/>
</dbReference>
<evidence type="ECO:0000256" key="4">
    <source>
        <dbReference type="ARBA" id="ARBA00022679"/>
    </source>
</evidence>
<dbReference type="Gene3D" id="2.40.50.140">
    <property type="entry name" value="Nucleic acid-binding proteins"/>
    <property type="match status" value="1"/>
</dbReference>
<dbReference type="InterPro" id="IPR027408">
    <property type="entry name" value="PNPase/RNase_PH_dom_sf"/>
</dbReference>
<dbReference type="InterPro" id="IPR003029">
    <property type="entry name" value="S1_domain"/>
</dbReference>
<dbReference type="SUPFAM" id="SSF55666">
    <property type="entry name" value="Ribonuclease PH domain 2-like"/>
    <property type="match status" value="2"/>
</dbReference>
<dbReference type="RefSeq" id="WP_062667305.1">
    <property type="nucleotide sequence ID" value="NZ_FIZX01000006.1"/>
</dbReference>
<dbReference type="AlphaFoldDB" id="A0A128FDJ2"/>
<keyword evidence="4 9" id="KW-0808">Transferase</keyword>
<evidence type="ECO:0000256" key="9">
    <source>
        <dbReference type="HAMAP-Rule" id="MF_01595"/>
    </source>
</evidence>
<organism evidence="12 13">
    <name type="scientific">Grimontia celer</name>
    <dbReference type="NCBI Taxonomy" id="1796497"/>
    <lineage>
        <taxon>Bacteria</taxon>
        <taxon>Pseudomonadati</taxon>
        <taxon>Pseudomonadota</taxon>
        <taxon>Gammaproteobacteria</taxon>
        <taxon>Vibrionales</taxon>
        <taxon>Vibrionaceae</taxon>
        <taxon>Grimontia</taxon>
    </lineage>
</organism>
<dbReference type="CDD" id="cd11363">
    <property type="entry name" value="RNase_PH_PNPase_1"/>
    <property type="match status" value="1"/>
</dbReference>
<evidence type="ECO:0000256" key="5">
    <source>
        <dbReference type="ARBA" id="ARBA00022695"/>
    </source>
</evidence>
<dbReference type="InterPro" id="IPR036612">
    <property type="entry name" value="KH_dom_type_1_sf"/>
</dbReference>
<dbReference type="SUPFAM" id="SSF54791">
    <property type="entry name" value="Eukaryotic type KH-domain (KH-domain type I)"/>
    <property type="match status" value="1"/>
</dbReference>
<feature type="compositionally biased region" description="Acidic residues" evidence="10">
    <location>
        <begin position="699"/>
        <end position="709"/>
    </location>
</feature>
<dbReference type="HAMAP" id="MF_01595">
    <property type="entry name" value="PNPase"/>
    <property type="match status" value="1"/>
</dbReference>
<dbReference type="PANTHER" id="PTHR11252:SF0">
    <property type="entry name" value="POLYRIBONUCLEOTIDE NUCLEOTIDYLTRANSFERASE 1, MITOCHONDRIAL"/>
    <property type="match status" value="1"/>
</dbReference>
<dbReference type="GO" id="GO:0003723">
    <property type="term" value="F:RNA binding"/>
    <property type="evidence" value="ECO:0007669"/>
    <property type="project" value="UniProtKB-UniRule"/>
</dbReference>
<dbReference type="EMBL" id="FIZX01000006">
    <property type="protein sequence ID" value="CZF84828.1"/>
    <property type="molecule type" value="Genomic_DNA"/>
</dbReference>
<dbReference type="FunFam" id="3.30.1370.10:FF:000001">
    <property type="entry name" value="Polyribonucleotide nucleotidyltransferase"/>
    <property type="match status" value="1"/>
</dbReference>
<dbReference type="GO" id="GO:0000175">
    <property type="term" value="F:3'-5'-RNA exonuclease activity"/>
    <property type="evidence" value="ECO:0007669"/>
    <property type="project" value="TreeGrafter"/>
</dbReference>
<dbReference type="InterPro" id="IPR015847">
    <property type="entry name" value="ExoRNase_PH_dom2"/>
</dbReference>
<dbReference type="GO" id="GO:0000287">
    <property type="term" value="F:magnesium ion binding"/>
    <property type="evidence" value="ECO:0007669"/>
    <property type="project" value="UniProtKB-UniRule"/>
</dbReference>
<accession>A0A128FDJ2</accession>
<dbReference type="InterPro" id="IPR036456">
    <property type="entry name" value="PNPase_PH_RNA-bd_sf"/>
</dbReference>
<dbReference type="InterPro" id="IPR012340">
    <property type="entry name" value="NA-bd_OB-fold"/>
</dbReference>
<dbReference type="InterPro" id="IPR012162">
    <property type="entry name" value="PNPase"/>
</dbReference>
<evidence type="ECO:0000256" key="10">
    <source>
        <dbReference type="SAM" id="MobiDB-lite"/>
    </source>
</evidence>
<dbReference type="Pfam" id="PF00575">
    <property type="entry name" value="S1"/>
    <property type="match status" value="1"/>
</dbReference>
<proteinExistence type="inferred from homology"/>
<keyword evidence="7 9" id="KW-0460">Magnesium</keyword>
<dbReference type="SUPFAM" id="SSF46915">
    <property type="entry name" value="Polynucleotide phosphorylase/guanosine pentaphosphate synthase (PNPase/GPSI), domain 3"/>
    <property type="match status" value="1"/>
</dbReference>
<comment type="similarity">
    <text evidence="2 9">Belongs to the polyribonucleotide nucleotidyltransferase family.</text>
</comment>
<dbReference type="GO" id="GO:0005829">
    <property type="term" value="C:cytosol"/>
    <property type="evidence" value="ECO:0007669"/>
    <property type="project" value="TreeGrafter"/>
</dbReference>
<evidence type="ECO:0000256" key="2">
    <source>
        <dbReference type="ARBA" id="ARBA00007404"/>
    </source>
</evidence>
<dbReference type="Gene3D" id="3.30.230.70">
    <property type="entry name" value="GHMP Kinase, N-terminal domain"/>
    <property type="match status" value="2"/>
</dbReference>
<dbReference type="Pfam" id="PF03726">
    <property type="entry name" value="PNPase"/>
    <property type="match status" value="1"/>
</dbReference>
<dbReference type="OrthoDB" id="9804305at2"/>
<dbReference type="Gene3D" id="3.30.1370.10">
    <property type="entry name" value="K Homology domain, type 1"/>
    <property type="match status" value="1"/>
</dbReference>
<dbReference type="InterPro" id="IPR004087">
    <property type="entry name" value="KH_dom"/>
</dbReference>
<evidence type="ECO:0000256" key="6">
    <source>
        <dbReference type="ARBA" id="ARBA00022723"/>
    </source>
</evidence>
<keyword evidence="8 9" id="KW-0694">RNA-binding</keyword>
<comment type="function">
    <text evidence="9">Involved in mRNA degradation. Catalyzes the phosphorolysis of single-stranded polyribonucleotides processively in the 3'- to 5'-direction.</text>
</comment>
<dbReference type="SMART" id="SM00316">
    <property type="entry name" value="S1"/>
    <property type="match status" value="1"/>
</dbReference>
<dbReference type="GO" id="GO:0006402">
    <property type="term" value="P:mRNA catabolic process"/>
    <property type="evidence" value="ECO:0007669"/>
    <property type="project" value="UniProtKB-UniRule"/>
</dbReference>
<comment type="cofactor">
    <cofactor evidence="9">
        <name>Mg(2+)</name>
        <dbReference type="ChEBI" id="CHEBI:18420"/>
    </cofactor>
</comment>
<comment type="subcellular location">
    <subcellularLocation>
        <location evidence="1 9">Cytoplasm</location>
    </subcellularLocation>
</comment>
<dbReference type="PIRSF" id="PIRSF005499">
    <property type="entry name" value="PNPase"/>
    <property type="match status" value="1"/>
</dbReference>
<evidence type="ECO:0000256" key="8">
    <source>
        <dbReference type="ARBA" id="ARBA00022884"/>
    </source>
</evidence>
<dbReference type="Pfam" id="PF00013">
    <property type="entry name" value="KH_1"/>
    <property type="match status" value="1"/>
</dbReference>
<dbReference type="PROSITE" id="PS50084">
    <property type="entry name" value="KH_TYPE_1"/>
    <property type="match status" value="1"/>
</dbReference>
<dbReference type="FunFam" id="3.30.230.70:FF:000002">
    <property type="entry name" value="Polyribonucleotide nucleotidyltransferase"/>
    <property type="match status" value="1"/>
</dbReference>
<evidence type="ECO:0000256" key="1">
    <source>
        <dbReference type="ARBA" id="ARBA00004496"/>
    </source>
</evidence>
<keyword evidence="6 9" id="KW-0479">Metal-binding</keyword>
<evidence type="ECO:0000313" key="12">
    <source>
        <dbReference type="EMBL" id="CZF84828.1"/>
    </source>
</evidence>
<keyword evidence="5 9" id="KW-0548">Nucleotidyltransferase</keyword>
<dbReference type="NCBIfam" id="TIGR03591">
    <property type="entry name" value="polynuc_phos"/>
    <property type="match status" value="1"/>
</dbReference>
<dbReference type="CDD" id="cd04472">
    <property type="entry name" value="S1_PNPase"/>
    <property type="match status" value="1"/>
</dbReference>
<dbReference type="NCBIfam" id="NF008805">
    <property type="entry name" value="PRK11824.1"/>
    <property type="match status" value="1"/>
</dbReference>
<reference evidence="13" key="1">
    <citation type="submission" date="2016-02" db="EMBL/GenBank/DDBJ databases">
        <authorList>
            <person name="Rodrigo-Torres Lidia"/>
            <person name="Arahal R.David."/>
        </authorList>
    </citation>
    <scope>NUCLEOTIDE SEQUENCE [LARGE SCALE GENOMIC DNA]</scope>
    <source>
        <strain evidence="13">CECT 9029</strain>
    </source>
</reference>
<dbReference type="PANTHER" id="PTHR11252">
    <property type="entry name" value="POLYRIBONUCLEOTIDE NUCLEOTIDYLTRANSFERASE"/>
    <property type="match status" value="1"/>
</dbReference>
<dbReference type="InterPro" id="IPR004088">
    <property type="entry name" value="KH_dom_type_1"/>
</dbReference>
<comment type="catalytic activity">
    <reaction evidence="9">
        <text>RNA(n+1) + phosphate = RNA(n) + a ribonucleoside 5'-diphosphate</text>
        <dbReference type="Rhea" id="RHEA:22096"/>
        <dbReference type="Rhea" id="RHEA-COMP:14527"/>
        <dbReference type="Rhea" id="RHEA-COMP:17342"/>
        <dbReference type="ChEBI" id="CHEBI:43474"/>
        <dbReference type="ChEBI" id="CHEBI:57930"/>
        <dbReference type="ChEBI" id="CHEBI:140395"/>
        <dbReference type="EC" id="2.7.7.8"/>
    </reaction>
</comment>
<evidence type="ECO:0000256" key="7">
    <source>
        <dbReference type="ARBA" id="ARBA00022842"/>
    </source>
</evidence>
<feature type="binding site" evidence="9">
    <location>
        <position position="485"/>
    </location>
    <ligand>
        <name>Mg(2+)</name>
        <dbReference type="ChEBI" id="CHEBI:18420"/>
    </ligand>
</feature>
<name>A0A128FDJ2_9GAMM</name>
<evidence type="ECO:0000256" key="3">
    <source>
        <dbReference type="ARBA" id="ARBA00022490"/>
    </source>
</evidence>
<dbReference type="SUPFAM" id="SSF50249">
    <property type="entry name" value="Nucleic acid-binding proteins"/>
    <property type="match status" value="1"/>
</dbReference>
<keyword evidence="13" id="KW-1185">Reference proteome</keyword>